<evidence type="ECO:0000313" key="1">
    <source>
        <dbReference type="EMBL" id="KAJ7040598.1"/>
    </source>
</evidence>
<name>A0AAD6X6A4_9AGAR</name>
<protein>
    <submittedName>
        <fullName evidence="1">Uncharacterized protein</fullName>
    </submittedName>
</protein>
<proteinExistence type="predicted"/>
<evidence type="ECO:0000313" key="2">
    <source>
        <dbReference type="Proteomes" id="UP001218188"/>
    </source>
</evidence>
<dbReference type="EMBL" id="JARJCM010000021">
    <property type="protein sequence ID" value="KAJ7040598.1"/>
    <property type="molecule type" value="Genomic_DNA"/>
</dbReference>
<dbReference type="Proteomes" id="UP001218188">
    <property type="component" value="Unassembled WGS sequence"/>
</dbReference>
<accession>A0AAD6X6A4</accession>
<dbReference type="AlphaFoldDB" id="A0AAD6X6A4"/>
<comment type="caution">
    <text evidence="1">The sequence shown here is derived from an EMBL/GenBank/DDBJ whole genome shotgun (WGS) entry which is preliminary data.</text>
</comment>
<gene>
    <name evidence="1" type="ORF">C8F04DRAFT_1082819</name>
</gene>
<sequence length="78" mass="8513">MDPITPIQSGLRISSLMPDSTRIIIQDGPGHCSDAVRVHHEAHSRYFAGILPENGIMCDTPCWTDIGGCKIMGIYEGE</sequence>
<keyword evidence="2" id="KW-1185">Reference proteome</keyword>
<reference evidence="1" key="1">
    <citation type="submission" date="2023-03" db="EMBL/GenBank/DDBJ databases">
        <title>Massive genome expansion in bonnet fungi (Mycena s.s.) driven by repeated elements and novel gene families across ecological guilds.</title>
        <authorList>
            <consortium name="Lawrence Berkeley National Laboratory"/>
            <person name="Harder C.B."/>
            <person name="Miyauchi S."/>
            <person name="Viragh M."/>
            <person name="Kuo A."/>
            <person name="Thoen E."/>
            <person name="Andreopoulos B."/>
            <person name="Lu D."/>
            <person name="Skrede I."/>
            <person name="Drula E."/>
            <person name="Henrissat B."/>
            <person name="Morin E."/>
            <person name="Kohler A."/>
            <person name="Barry K."/>
            <person name="LaButti K."/>
            <person name="Morin E."/>
            <person name="Salamov A."/>
            <person name="Lipzen A."/>
            <person name="Mereny Z."/>
            <person name="Hegedus B."/>
            <person name="Baldrian P."/>
            <person name="Stursova M."/>
            <person name="Weitz H."/>
            <person name="Taylor A."/>
            <person name="Grigoriev I.V."/>
            <person name="Nagy L.G."/>
            <person name="Martin F."/>
            <person name="Kauserud H."/>
        </authorList>
    </citation>
    <scope>NUCLEOTIDE SEQUENCE</scope>
    <source>
        <strain evidence="1">CBHHK200</strain>
    </source>
</reference>
<organism evidence="1 2">
    <name type="scientific">Mycena alexandri</name>
    <dbReference type="NCBI Taxonomy" id="1745969"/>
    <lineage>
        <taxon>Eukaryota</taxon>
        <taxon>Fungi</taxon>
        <taxon>Dikarya</taxon>
        <taxon>Basidiomycota</taxon>
        <taxon>Agaricomycotina</taxon>
        <taxon>Agaricomycetes</taxon>
        <taxon>Agaricomycetidae</taxon>
        <taxon>Agaricales</taxon>
        <taxon>Marasmiineae</taxon>
        <taxon>Mycenaceae</taxon>
        <taxon>Mycena</taxon>
    </lineage>
</organism>